<evidence type="ECO:0008006" key="3">
    <source>
        <dbReference type="Google" id="ProtNLM"/>
    </source>
</evidence>
<comment type="caution">
    <text evidence="1">The sequence shown here is derived from an EMBL/GenBank/DDBJ whole genome shotgun (WGS) entry which is preliminary data.</text>
</comment>
<dbReference type="RefSeq" id="WP_057889482.1">
    <property type="nucleotide sequence ID" value="NZ_AZFE01000030.1"/>
</dbReference>
<dbReference type="SUPFAM" id="SSF47413">
    <property type="entry name" value="lambda repressor-like DNA-binding domains"/>
    <property type="match status" value="1"/>
</dbReference>
<dbReference type="OrthoDB" id="2321614at2"/>
<evidence type="ECO:0000313" key="2">
    <source>
        <dbReference type="Proteomes" id="UP000051697"/>
    </source>
</evidence>
<sequence>MQGATKEELRNEFLKPKVKLERFRKEQHWTTAYMATMIGLKDRRQYELKERGEYPFNDYEMLIIANAFHKQVQDIFFKD</sequence>
<dbReference type="PATRIC" id="fig|1423778.4.peg.524"/>
<dbReference type="EMBL" id="AZFE01000030">
    <property type="protein sequence ID" value="KRL55914.1"/>
    <property type="molecule type" value="Genomic_DNA"/>
</dbReference>
<dbReference type="STRING" id="1423778.FC70_GL000499"/>
<gene>
    <name evidence="1" type="ORF">FC70_GL000499</name>
</gene>
<protein>
    <recommendedName>
        <fullName evidence="3">HTH cro/C1-type domain-containing protein</fullName>
    </recommendedName>
</protein>
<dbReference type="AlphaFoldDB" id="A0A0R1RN27"/>
<dbReference type="Proteomes" id="UP000051697">
    <property type="component" value="Unassembled WGS sequence"/>
</dbReference>
<reference evidence="1 2" key="1">
    <citation type="journal article" date="2015" name="Genome Announc.">
        <title>Expanding the biotechnology potential of lactobacilli through comparative genomics of 213 strains and associated genera.</title>
        <authorList>
            <person name="Sun Z."/>
            <person name="Harris H.M."/>
            <person name="McCann A."/>
            <person name="Guo C."/>
            <person name="Argimon S."/>
            <person name="Zhang W."/>
            <person name="Yang X."/>
            <person name="Jeffery I.B."/>
            <person name="Cooney J.C."/>
            <person name="Kagawa T.F."/>
            <person name="Liu W."/>
            <person name="Song Y."/>
            <person name="Salvetti E."/>
            <person name="Wrobel A."/>
            <person name="Rasinkangas P."/>
            <person name="Parkhill J."/>
            <person name="Rea M.C."/>
            <person name="O'Sullivan O."/>
            <person name="Ritari J."/>
            <person name="Douillard F.P."/>
            <person name="Paul Ross R."/>
            <person name="Yang R."/>
            <person name="Briner A.E."/>
            <person name="Felis G.E."/>
            <person name="de Vos W.M."/>
            <person name="Barrangou R."/>
            <person name="Klaenhammer T.R."/>
            <person name="Caufield P.W."/>
            <person name="Cui Y."/>
            <person name="Zhang H."/>
            <person name="O'Toole P.W."/>
        </authorList>
    </citation>
    <scope>NUCLEOTIDE SEQUENCE [LARGE SCALE GENOMIC DNA]</scope>
    <source>
        <strain evidence="1 2">DSM 15707</strain>
    </source>
</reference>
<evidence type="ECO:0000313" key="1">
    <source>
        <dbReference type="EMBL" id="KRL55914.1"/>
    </source>
</evidence>
<dbReference type="Gene3D" id="1.10.260.40">
    <property type="entry name" value="lambda repressor-like DNA-binding domains"/>
    <property type="match status" value="1"/>
</dbReference>
<name>A0A0R1RN27_9LACO</name>
<dbReference type="InterPro" id="IPR010982">
    <property type="entry name" value="Lambda_DNA-bd_dom_sf"/>
</dbReference>
<dbReference type="GO" id="GO:0003677">
    <property type="term" value="F:DNA binding"/>
    <property type="evidence" value="ECO:0007669"/>
    <property type="project" value="InterPro"/>
</dbReference>
<dbReference type="KEGG" id="lol:LACOL_0797"/>
<organism evidence="1 2">
    <name type="scientific">Paucilactobacillus oligofermentans DSM 15707 = LMG 22743</name>
    <dbReference type="NCBI Taxonomy" id="1423778"/>
    <lineage>
        <taxon>Bacteria</taxon>
        <taxon>Bacillati</taxon>
        <taxon>Bacillota</taxon>
        <taxon>Bacilli</taxon>
        <taxon>Lactobacillales</taxon>
        <taxon>Lactobacillaceae</taxon>
        <taxon>Paucilactobacillus</taxon>
    </lineage>
</organism>
<keyword evidence="2" id="KW-1185">Reference proteome</keyword>
<accession>A0A0R1RN27</accession>
<proteinExistence type="predicted"/>